<reference evidence="2" key="1">
    <citation type="journal article" date="2017" name="Proc. Natl. Acad. Sci. U.S.A.">
        <title>Simulation of Deepwater Horizon oil plume reveals substrate specialization within a complex community of hydrocarbon degraders.</title>
        <authorList>
            <person name="Hu P."/>
            <person name="Dubinsky E.A."/>
            <person name="Probst A.J."/>
            <person name="Wang J."/>
            <person name="Sieber C.M.K."/>
            <person name="Tom L.M."/>
            <person name="Gardinali P."/>
            <person name="Banfield J.F."/>
            <person name="Atlas R.M."/>
            <person name="Andersen G.L."/>
        </authorList>
    </citation>
    <scope>NUCLEOTIDE SEQUENCE [LARGE SCALE GENOMIC DNA]</scope>
</reference>
<comment type="caution">
    <text evidence="1">The sequence shown here is derived from an EMBL/GenBank/DDBJ whole genome shotgun (WGS) entry which is preliminary data.</text>
</comment>
<dbReference type="EMBL" id="MAAF01000074">
    <property type="protein sequence ID" value="OUR79131.1"/>
    <property type="molecule type" value="Genomic_DNA"/>
</dbReference>
<evidence type="ECO:0000313" key="1">
    <source>
        <dbReference type="EMBL" id="OUR79131.1"/>
    </source>
</evidence>
<dbReference type="Proteomes" id="UP000243053">
    <property type="component" value="Unassembled WGS sequence"/>
</dbReference>
<accession>A0A1Y5E8R3</accession>
<dbReference type="AlphaFoldDB" id="A0A1Y5E8R3"/>
<sequence>MGQCNEGIKNYIPKPLEDACFRTLEQFMIKAPHFSKGYSGEYAPAFSSNKLHPCSVLNKGGNEEHGLLRRPRRAGLETLYATLLISTIE</sequence>
<evidence type="ECO:0000313" key="2">
    <source>
        <dbReference type="Proteomes" id="UP000243053"/>
    </source>
</evidence>
<name>A0A1Y5E8R3_COLPS</name>
<gene>
    <name evidence="1" type="ORF">A9Q75_12465</name>
</gene>
<protein>
    <submittedName>
        <fullName evidence="1">Uncharacterized protein</fullName>
    </submittedName>
</protein>
<proteinExistence type="predicted"/>
<organism evidence="1 2">
    <name type="scientific">Colwellia psychrerythraea</name>
    <name type="common">Vibrio psychroerythus</name>
    <dbReference type="NCBI Taxonomy" id="28229"/>
    <lineage>
        <taxon>Bacteria</taxon>
        <taxon>Pseudomonadati</taxon>
        <taxon>Pseudomonadota</taxon>
        <taxon>Gammaproteobacteria</taxon>
        <taxon>Alteromonadales</taxon>
        <taxon>Colwelliaceae</taxon>
        <taxon>Colwellia</taxon>
    </lineage>
</organism>